<evidence type="ECO:0000313" key="3">
    <source>
        <dbReference type="Proteomes" id="UP001281761"/>
    </source>
</evidence>
<accession>A0ABQ9WNK6</accession>
<organism evidence="2 3">
    <name type="scientific">Blattamonas nauphoetae</name>
    <dbReference type="NCBI Taxonomy" id="2049346"/>
    <lineage>
        <taxon>Eukaryota</taxon>
        <taxon>Metamonada</taxon>
        <taxon>Preaxostyla</taxon>
        <taxon>Oxymonadida</taxon>
        <taxon>Blattamonas</taxon>
    </lineage>
</organism>
<evidence type="ECO:0000313" key="2">
    <source>
        <dbReference type="EMBL" id="KAK2940061.1"/>
    </source>
</evidence>
<evidence type="ECO:0000256" key="1">
    <source>
        <dbReference type="SAM" id="Phobius"/>
    </source>
</evidence>
<protein>
    <submittedName>
        <fullName evidence="2">Uncharacterized protein</fullName>
    </submittedName>
</protein>
<sequence>MLDTSQDLTVTKQLSVIIQFCTVNGLVETFLLGLVPIISRPLAASKIKTQRITTENGLSIQNCVNWIRWRCREYRKTKGILALARKDNTNILGFHCAAHRGQLAIQDTFKNPSNYDFPSSSLAEDIASWLRASSIAC</sequence>
<keyword evidence="1" id="KW-0472">Membrane</keyword>
<comment type="caution">
    <text evidence="2">The sequence shown here is derived from an EMBL/GenBank/DDBJ whole genome shotgun (WGS) entry which is preliminary data.</text>
</comment>
<gene>
    <name evidence="2" type="ORF">BLNAU_25029</name>
</gene>
<name>A0ABQ9WNK6_9EUKA</name>
<feature type="transmembrane region" description="Helical" evidence="1">
    <location>
        <begin position="16"/>
        <end position="38"/>
    </location>
</feature>
<proteinExistence type="predicted"/>
<reference evidence="2 3" key="1">
    <citation type="journal article" date="2022" name="bioRxiv">
        <title>Genomics of Preaxostyla Flagellates Illuminates Evolutionary Transitions and the Path Towards Mitochondrial Loss.</title>
        <authorList>
            <person name="Novak L.V.F."/>
            <person name="Treitli S.C."/>
            <person name="Pyrih J."/>
            <person name="Halakuc P."/>
            <person name="Pipaliya S.V."/>
            <person name="Vacek V."/>
            <person name="Brzon O."/>
            <person name="Soukal P."/>
            <person name="Eme L."/>
            <person name="Dacks J.B."/>
            <person name="Karnkowska A."/>
            <person name="Elias M."/>
            <person name="Hampl V."/>
        </authorList>
    </citation>
    <scope>NUCLEOTIDE SEQUENCE [LARGE SCALE GENOMIC DNA]</scope>
    <source>
        <strain evidence="2">NAU3</strain>
        <tissue evidence="2">Gut</tissue>
    </source>
</reference>
<dbReference type="Proteomes" id="UP001281761">
    <property type="component" value="Unassembled WGS sequence"/>
</dbReference>
<dbReference type="EMBL" id="JARBJD010000759">
    <property type="protein sequence ID" value="KAK2940061.1"/>
    <property type="molecule type" value="Genomic_DNA"/>
</dbReference>
<keyword evidence="1" id="KW-0812">Transmembrane</keyword>
<keyword evidence="3" id="KW-1185">Reference proteome</keyword>
<keyword evidence="1" id="KW-1133">Transmembrane helix</keyword>